<reference evidence="1" key="1">
    <citation type="submission" date="2014-09" db="EMBL/GenBank/DDBJ databases">
        <authorList>
            <person name="Magalhaes I.L.F."/>
            <person name="Oliveira U."/>
            <person name="Santos F.R."/>
            <person name="Vidigal T.H.D.A."/>
            <person name="Brescovit A.D."/>
            <person name="Santos A.J."/>
        </authorList>
    </citation>
    <scope>NUCLEOTIDE SEQUENCE</scope>
    <source>
        <tissue evidence="1">Shoot tissue taken approximately 20 cm above the soil surface</tissue>
    </source>
</reference>
<dbReference type="EMBL" id="GBRH01262827">
    <property type="protein sequence ID" value="JAD35068.1"/>
    <property type="molecule type" value="Transcribed_RNA"/>
</dbReference>
<accession>A0A0A8ZBM3</accession>
<organism evidence="1">
    <name type="scientific">Arundo donax</name>
    <name type="common">Giant reed</name>
    <name type="synonym">Donax arundinaceus</name>
    <dbReference type="NCBI Taxonomy" id="35708"/>
    <lineage>
        <taxon>Eukaryota</taxon>
        <taxon>Viridiplantae</taxon>
        <taxon>Streptophyta</taxon>
        <taxon>Embryophyta</taxon>
        <taxon>Tracheophyta</taxon>
        <taxon>Spermatophyta</taxon>
        <taxon>Magnoliopsida</taxon>
        <taxon>Liliopsida</taxon>
        <taxon>Poales</taxon>
        <taxon>Poaceae</taxon>
        <taxon>PACMAD clade</taxon>
        <taxon>Arundinoideae</taxon>
        <taxon>Arundineae</taxon>
        <taxon>Arundo</taxon>
    </lineage>
</organism>
<name>A0A0A8ZBM3_ARUDO</name>
<dbReference type="AlphaFoldDB" id="A0A0A8ZBM3"/>
<reference evidence="1" key="2">
    <citation type="journal article" date="2015" name="Data Brief">
        <title>Shoot transcriptome of the giant reed, Arundo donax.</title>
        <authorList>
            <person name="Barrero R.A."/>
            <person name="Guerrero F.D."/>
            <person name="Moolhuijzen P."/>
            <person name="Goolsby J.A."/>
            <person name="Tidwell J."/>
            <person name="Bellgard S.E."/>
            <person name="Bellgard M.I."/>
        </authorList>
    </citation>
    <scope>NUCLEOTIDE SEQUENCE</scope>
    <source>
        <tissue evidence="1">Shoot tissue taken approximately 20 cm above the soil surface</tissue>
    </source>
</reference>
<sequence length="40" mass="4801">MHTQRPNMTNNSNTSRRLQDFIPCPWIFNQRSRWPSPQAS</sequence>
<protein>
    <submittedName>
        <fullName evidence="1">Uncharacterized protein</fullName>
    </submittedName>
</protein>
<proteinExistence type="predicted"/>
<evidence type="ECO:0000313" key="1">
    <source>
        <dbReference type="EMBL" id="JAD35068.1"/>
    </source>
</evidence>